<comment type="similarity">
    <text evidence="1">Belongs to the LysR transcriptional regulatory family.</text>
</comment>
<evidence type="ECO:0000313" key="6">
    <source>
        <dbReference type="EMBL" id="SFD75261.1"/>
    </source>
</evidence>
<dbReference type="PANTHER" id="PTHR30537:SF5">
    <property type="entry name" value="HTH-TYPE TRANSCRIPTIONAL ACTIVATOR TTDR-RELATED"/>
    <property type="match status" value="1"/>
</dbReference>
<evidence type="ECO:0000313" key="7">
    <source>
        <dbReference type="Proteomes" id="UP000199517"/>
    </source>
</evidence>
<dbReference type="SUPFAM" id="SSF46785">
    <property type="entry name" value="Winged helix' DNA-binding domain"/>
    <property type="match status" value="1"/>
</dbReference>
<dbReference type="GO" id="GO:0043565">
    <property type="term" value="F:sequence-specific DNA binding"/>
    <property type="evidence" value="ECO:0007669"/>
    <property type="project" value="TreeGrafter"/>
</dbReference>
<dbReference type="PANTHER" id="PTHR30537">
    <property type="entry name" value="HTH-TYPE TRANSCRIPTIONAL REGULATOR"/>
    <property type="match status" value="1"/>
</dbReference>
<dbReference type="InterPro" id="IPR005119">
    <property type="entry name" value="LysR_subst-bd"/>
</dbReference>
<dbReference type="AlphaFoldDB" id="A0A1I1UWS0"/>
<dbReference type="InterPro" id="IPR058163">
    <property type="entry name" value="LysR-type_TF_proteobact-type"/>
</dbReference>
<dbReference type="InterPro" id="IPR036388">
    <property type="entry name" value="WH-like_DNA-bd_sf"/>
</dbReference>
<dbReference type="GO" id="GO:0003700">
    <property type="term" value="F:DNA-binding transcription factor activity"/>
    <property type="evidence" value="ECO:0007669"/>
    <property type="project" value="InterPro"/>
</dbReference>
<dbReference type="Proteomes" id="UP000199517">
    <property type="component" value="Unassembled WGS sequence"/>
</dbReference>
<sequence>MPDLDDLRMVRALGHAGSLAGAARLLDVTPPALTVRLRKLEESLGVRLAVRTARGIAFTDEGRRLLDESAELLERFDALRERVAGESQALGGHLRVVAPFGFGRWHVARIVRDLHQQHPQLGIALTLSDNPLREAAAHDVVVHIGTVKDLSWVGHLLAPNDRLLCASPGVARRLEDTLTHPAQLERQACLCLKENDDGLVRWRFLSAPAADGTPRRSATVRVDGALTTNDGETMTQWALSGLGIMARSEWEVGPLIASGRLVRLLPLWQMEPAPVMALVPSRKGLPARQRVFIEAAKAALQPVPWRAQRQRG</sequence>
<protein>
    <submittedName>
        <fullName evidence="6">DNA-binding transcriptional regulator, LysR family</fullName>
    </submittedName>
</protein>
<dbReference type="RefSeq" id="WP_092951799.1">
    <property type="nucleotide sequence ID" value="NZ_FOMQ01000005.1"/>
</dbReference>
<keyword evidence="3 6" id="KW-0238">DNA-binding</keyword>
<accession>A0A1I1UWS0</accession>
<organism evidence="6 7">
    <name type="scientific">Paracidovorax konjaci</name>
    <dbReference type="NCBI Taxonomy" id="32040"/>
    <lineage>
        <taxon>Bacteria</taxon>
        <taxon>Pseudomonadati</taxon>
        <taxon>Pseudomonadota</taxon>
        <taxon>Betaproteobacteria</taxon>
        <taxon>Burkholderiales</taxon>
        <taxon>Comamonadaceae</taxon>
        <taxon>Paracidovorax</taxon>
    </lineage>
</organism>
<dbReference type="GO" id="GO:0006351">
    <property type="term" value="P:DNA-templated transcription"/>
    <property type="evidence" value="ECO:0007669"/>
    <property type="project" value="TreeGrafter"/>
</dbReference>
<evidence type="ECO:0000256" key="4">
    <source>
        <dbReference type="ARBA" id="ARBA00023163"/>
    </source>
</evidence>
<reference evidence="7" key="1">
    <citation type="submission" date="2016-10" db="EMBL/GenBank/DDBJ databases">
        <authorList>
            <person name="Varghese N."/>
            <person name="Submissions S."/>
        </authorList>
    </citation>
    <scope>NUCLEOTIDE SEQUENCE [LARGE SCALE GENOMIC DNA]</scope>
    <source>
        <strain evidence="7">DSM 7481</strain>
    </source>
</reference>
<evidence type="ECO:0000259" key="5">
    <source>
        <dbReference type="PROSITE" id="PS50931"/>
    </source>
</evidence>
<name>A0A1I1UWS0_9BURK</name>
<evidence type="ECO:0000256" key="3">
    <source>
        <dbReference type="ARBA" id="ARBA00023125"/>
    </source>
</evidence>
<dbReference type="InterPro" id="IPR036390">
    <property type="entry name" value="WH_DNA-bd_sf"/>
</dbReference>
<keyword evidence="4" id="KW-0804">Transcription</keyword>
<gene>
    <name evidence="6" type="ORF">SAMN04489710_105357</name>
</gene>
<evidence type="ECO:0000256" key="1">
    <source>
        <dbReference type="ARBA" id="ARBA00009437"/>
    </source>
</evidence>
<dbReference type="STRING" id="32040.SAMN04489710_105357"/>
<feature type="domain" description="HTH lysR-type" evidence="5">
    <location>
        <begin position="2"/>
        <end position="59"/>
    </location>
</feature>
<keyword evidence="2" id="KW-0805">Transcription regulation</keyword>
<dbReference type="Gene3D" id="1.10.10.10">
    <property type="entry name" value="Winged helix-like DNA-binding domain superfamily/Winged helix DNA-binding domain"/>
    <property type="match status" value="1"/>
</dbReference>
<dbReference type="EMBL" id="FOMQ01000005">
    <property type="protein sequence ID" value="SFD75261.1"/>
    <property type="molecule type" value="Genomic_DNA"/>
</dbReference>
<dbReference type="Pfam" id="PF00126">
    <property type="entry name" value="HTH_1"/>
    <property type="match status" value="1"/>
</dbReference>
<proteinExistence type="inferred from homology"/>
<evidence type="ECO:0000256" key="2">
    <source>
        <dbReference type="ARBA" id="ARBA00023015"/>
    </source>
</evidence>
<dbReference type="Pfam" id="PF03466">
    <property type="entry name" value="LysR_substrate"/>
    <property type="match status" value="1"/>
</dbReference>
<keyword evidence="7" id="KW-1185">Reference proteome</keyword>
<dbReference type="Gene3D" id="3.40.190.290">
    <property type="match status" value="1"/>
</dbReference>
<dbReference type="OrthoDB" id="9786526at2"/>
<dbReference type="SUPFAM" id="SSF53850">
    <property type="entry name" value="Periplasmic binding protein-like II"/>
    <property type="match status" value="1"/>
</dbReference>
<dbReference type="PROSITE" id="PS50931">
    <property type="entry name" value="HTH_LYSR"/>
    <property type="match status" value="1"/>
</dbReference>
<dbReference type="InterPro" id="IPR000847">
    <property type="entry name" value="LysR_HTH_N"/>
</dbReference>